<dbReference type="Proteomes" id="UP000011721">
    <property type="component" value="Chromosome"/>
</dbReference>
<organism evidence="1 2">
    <name type="scientific">Desulfocapsa sulfexigens (strain DSM 10523 / SB164P1)</name>
    <dbReference type="NCBI Taxonomy" id="1167006"/>
    <lineage>
        <taxon>Bacteria</taxon>
        <taxon>Pseudomonadati</taxon>
        <taxon>Thermodesulfobacteriota</taxon>
        <taxon>Desulfobulbia</taxon>
        <taxon>Desulfobulbales</taxon>
        <taxon>Desulfocapsaceae</taxon>
        <taxon>Desulfocapsa</taxon>
    </lineage>
</organism>
<dbReference type="OrthoDB" id="9180239at2"/>
<dbReference type="RefSeq" id="WP_015403814.1">
    <property type="nucleotide sequence ID" value="NC_020304.1"/>
</dbReference>
<evidence type="ECO:0000313" key="1">
    <source>
        <dbReference type="EMBL" id="AGF78123.1"/>
    </source>
</evidence>
<dbReference type="HOGENOM" id="CLU_157050_0_0_7"/>
<accession>M1P3S0</accession>
<name>M1P3S0_DESSD</name>
<dbReference type="eggNOG" id="ENOG5030Q80">
    <property type="taxonomic scope" value="Bacteria"/>
</dbReference>
<gene>
    <name evidence="1" type="ordered locus">UWK_01565</name>
</gene>
<dbReference type="AlphaFoldDB" id="M1P3S0"/>
<protein>
    <submittedName>
        <fullName evidence="1">Uncharacterized protein</fullName>
    </submittedName>
</protein>
<dbReference type="KEGG" id="dsf:UWK_01565"/>
<keyword evidence="2" id="KW-1185">Reference proteome</keyword>
<evidence type="ECO:0000313" key="2">
    <source>
        <dbReference type="Proteomes" id="UP000011721"/>
    </source>
</evidence>
<reference evidence="2" key="1">
    <citation type="journal article" date="2013" name="Stand. Genomic Sci.">
        <title>Complete genome sequence of Desulfocapsa sulfexigens, a marine deltaproteobacterium specialized in disproportionating inorganic sulfur compounds.</title>
        <authorList>
            <person name="Finster K.W."/>
            <person name="Kjeldsen K.U."/>
            <person name="Kube M."/>
            <person name="Reinhardt R."/>
            <person name="Mussmann M."/>
            <person name="Amann R."/>
            <person name="Schreiber L."/>
        </authorList>
    </citation>
    <scope>NUCLEOTIDE SEQUENCE [LARGE SCALE GENOMIC DNA]</scope>
    <source>
        <strain evidence="2">DSM 10523 / SB164P1</strain>
    </source>
</reference>
<dbReference type="EMBL" id="CP003985">
    <property type="protein sequence ID" value="AGF78123.1"/>
    <property type="molecule type" value="Genomic_DNA"/>
</dbReference>
<proteinExistence type="predicted"/>
<sequence length="134" mass="15527">MEQNEVPQDNIRTYANNKKAMYATDSAGNYDVIASSGWKIEEEATMQAVQELERLAKDAYTKVGSGSKSPLFFYMYDRRMDLQVLSESTGIYKWRIKRHFNPSVFWKLSSKMLDRYGNALGMTAEELCRMPEQK</sequence>
<dbReference type="STRING" id="1167006.UWK_01565"/>